<comment type="function">
    <text evidence="2">Functions as a ribosomal silencing factor. Interacts with ribosomal protein uL14 (rplN), blocking formation of intersubunit bridge B8. Prevents association of the 30S and 50S ribosomal subunits and the formation of functional ribosomes, thus repressing translation.</text>
</comment>
<evidence type="ECO:0000256" key="1">
    <source>
        <dbReference type="ARBA" id="ARBA00010574"/>
    </source>
</evidence>
<dbReference type="InterPro" id="IPR043519">
    <property type="entry name" value="NT_sf"/>
</dbReference>
<dbReference type="Pfam" id="PF02410">
    <property type="entry name" value="RsfS"/>
    <property type="match status" value="1"/>
</dbReference>
<dbReference type="NCBIfam" id="TIGR00090">
    <property type="entry name" value="rsfS_iojap_ybeB"/>
    <property type="match status" value="1"/>
</dbReference>
<proteinExistence type="inferred from homology"/>
<dbReference type="EMBL" id="QVEP01000039">
    <property type="protein sequence ID" value="RGB76620.1"/>
    <property type="molecule type" value="Genomic_DNA"/>
</dbReference>
<evidence type="ECO:0000313" key="3">
    <source>
        <dbReference type="EMBL" id="RGB76620.1"/>
    </source>
</evidence>
<sequence length="129" mass="14452">MNQSKEMTKLAIAALEDKKANDVRVIDIAGVSVIADYFVIASGSNTNQVQAMADSVREALGRAGHEPRQVEGYGSANWILMDYNDIIVHIFSDESRTFYDLERIWRDGKEVSVGEFETEDCTEVTNIFL</sequence>
<dbReference type="SUPFAM" id="SSF81301">
    <property type="entry name" value="Nucleotidyltransferase"/>
    <property type="match status" value="1"/>
</dbReference>
<keyword evidence="2" id="KW-0963">Cytoplasm</keyword>
<dbReference type="Gene3D" id="3.30.460.10">
    <property type="entry name" value="Beta Polymerase, domain 2"/>
    <property type="match status" value="1"/>
</dbReference>
<evidence type="ECO:0000313" key="4">
    <source>
        <dbReference type="Proteomes" id="UP000260773"/>
    </source>
</evidence>
<reference evidence="3 4" key="1">
    <citation type="submission" date="2018-08" db="EMBL/GenBank/DDBJ databases">
        <title>A genome reference for cultivated species of the human gut microbiota.</title>
        <authorList>
            <person name="Zou Y."/>
            <person name="Xue W."/>
            <person name="Luo G."/>
        </authorList>
    </citation>
    <scope>NUCLEOTIDE SEQUENCE [LARGE SCALE GENOMIC DNA]</scope>
    <source>
        <strain evidence="3 4">AF45-17</strain>
    </source>
</reference>
<dbReference type="AlphaFoldDB" id="A0A3E2TIU5"/>
<evidence type="ECO:0000256" key="2">
    <source>
        <dbReference type="HAMAP-Rule" id="MF_01477"/>
    </source>
</evidence>
<comment type="caution">
    <text evidence="3">The sequence shown here is derived from an EMBL/GenBank/DDBJ whole genome shotgun (WGS) entry which is preliminary data.</text>
</comment>
<dbReference type="PANTHER" id="PTHR21043">
    <property type="entry name" value="IOJAP SUPERFAMILY ORTHOLOG"/>
    <property type="match status" value="1"/>
</dbReference>
<gene>
    <name evidence="2 3" type="primary">rsfS</name>
    <name evidence="3" type="ORF">DW070_13045</name>
</gene>
<dbReference type="InterPro" id="IPR004394">
    <property type="entry name" value="Iojap/RsfS/C7orf30"/>
</dbReference>
<organism evidence="3 4">
    <name type="scientific">Coprococcus catus</name>
    <dbReference type="NCBI Taxonomy" id="116085"/>
    <lineage>
        <taxon>Bacteria</taxon>
        <taxon>Bacillati</taxon>
        <taxon>Bacillota</taxon>
        <taxon>Clostridia</taxon>
        <taxon>Lachnospirales</taxon>
        <taxon>Lachnospiraceae</taxon>
        <taxon>Coprococcus</taxon>
    </lineage>
</organism>
<dbReference type="GO" id="GO:0005737">
    <property type="term" value="C:cytoplasm"/>
    <property type="evidence" value="ECO:0007669"/>
    <property type="project" value="UniProtKB-SubCell"/>
</dbReference>
<protein>
    <recommendedName>
        <fullName evidence="2">Ribosomal silencing factor RsfS</fullName>
    </recommendedName>
</protein>
<dbReference type="RefSeq" id="WP_117528825.1">
    <property type="nucleotide sequence ID" value="NZ_JAQENQ010000001.1"/>
</dbReference>
<comment type="subcellular location">
    <subcellularLocation>
        <location evidence="2">Cytoplasm</location>
    </subcellularLocation>
</comment>
<accession>A0A3E2TIU5</accession>
<dbReference type="PANTHER" id="PTHR21043:SF0">
    <property type="entry name" value="MITOCHONDRIAL ASSEMBLY OF RIBOSOMAL LARGE SUBUNIT PROTEIN 1"/>
    <property type="match status" value="1"/>
</dbReference>
<name>A0A3E2TIU5_9FIRM</name>
<dbReference type="GO" id="GO:0090071">
    <property type="term" value="P:negative regulation of ribosome biogenesis"/>
    <property type="evidence" value="ECO:0007669"/>
    <property type="project" value="UniProtKB-UniRule"/>
</dbReference>
<dbReference type="GO" id="GO:0043023">
    <property type="term" value="F:ribosomal large subunit binding"/>
    <property type="evidence" value="ECO:0007669"/>
    <property type="project" value="TreeGrafter"/>
</dbReference>
<comment type="subunit">
    <text evidence="2">Interacts with ribosomal protein uL14 (rplN).</text>
</comment>
<dbReference type="Proteomes" id="UP000260773">
    <property type="component" value="Unassembled WGS sequence"/>
</dbReference>
<keyword evidence="2" id="KW-0678">Repressor</keyword>
<comment type="similarity">
    <text evidence="1 2">Belongs to the Iojap/RsfS family.</text>
</comment>
<dbReference type="GO" id="GO:0042256">
    <property type="term" value="P:cytosolic ribosome assembly"/>
    <property type="evidence" value="ECO:0007669"/>
    <property type="project" value="UniProtKB-UniRule"/>
</dbReference>
<dbReference type="HAMAP" id="MF_01477">
    <property type="entry name" value="Iojap_RsfS"/>
    <property type="match status" value="1"/>
</dbReference>
<dbReference type="GO" id="GO:0017148">
    <property type="term" value="P:negative regulation of translation"/>
    <property type="evidence" value="ECO:0007669"/>
    <property type="project" value="UniProtKB-UniRule"/>
</dbReference>
<keyword evidence="2" id="KW-0810">Translation regulation</keyword>